<evidence type="ECO:0000256" key="4">
    <source>
        <dbReference type="ARBA" id="ARBA00022771"/>
    </source>
</evidence>
<keyword evidence="2" id="KW-0479">Metal-binding</keyword>
<evidence type="ECO:0000256" key="8">
    <source>
        <dbReference type="PROSITE-ProRule" id="PRU00042"/>
    </source>
</evidence>
<dbReference type="GO" id="GO:0008270">
    <property type="term" value="F:zinc ion binding"/>
    <property type="evidence" value="ECO:0007669"/>
    <property type="project" value="UniProtKB-KW"/>
</dbReference>
<gene>
    <name evidence="10" type="ORF">MNOR_LOCUS29937</name>
</gene>
<evidence type="ECO:0000256" key="6">
    <source>
        <dbReference type="ARBA" id="ARBA00023125"/>
    </source>
</evidence>
<keyword evidence="5" id="KW-0862">Zinc</keyword>
<dbReference type="AlphaFoldDB" id="A0AAV2RXT2"/>
<keyword evidence="4 8" id="KW-0863">Zinc-finger</keyword>
<evidence type="ECO:0000256" key="2">
    <source>
        <dbReference type="ARBA" id="ARBA00022723"/>
    </source>
</evidence>
<dbReference type="PROSITE" id="PS50157">
    <property type="entry name" value="ZINC_FINGER_C2H2_2"/>
    <property type="match status" value="5"/>
</dbReference>
<proteinExistence type="predicted"/>
<keyword evidence="6" id="KW-0238">DNA-binding</keyword>
<organism evidence="10 11">
    <name type="scientific">Meganyctiphanes norvegica</name>
    <name type="common">Northern krill</name>
    <name type="synonym">Thysanopoda norvegica</name>
    <dbReference type="NCBI Taxonomy" id="48144"/>
    <lineage>
        <taxon>Eukaryota</taxon>
        <taxon>Metazoa</taxon>
        <taxon>Ecdysozoa</taxon>
        <taxon>Arthropoda</taxon>
        <taxon>Crustacea</taxon>
        <taxon>Multicrustacea</taxon>
        <taxon>Malacostraca</taxon>
        <taxon>Eumalacostraca</taxon>
        <taxon>Eucarida</taxon>
        <taxon>Euphausiacea</taxon>
        <taxon>Euphausiidae</taxon>
        <taxon>Meganyctiphanes</taxon>
    </lineage>
</organism>
<dbReference type="PANTHER" id="PTHR24379:SF121">
    <property type="entry name" value="C2H2-TYPE DOMAIN-CONTAINING PROTEIN"/>
    <property type="match status" value="1"/>
</dbReference>
<comment type="subcellular location">
    <subcellularLocation>
        <location evidence="1">Nucleus</location>
    </subcellularLocation>
</comment>
<feature type="non-terminal residue" evidence="10">
    <location>
        <position position="1059"/>
    </location>
</feature>
<dbReference type="EMBL" id="CAXKWB010035638">
    <property type="protein sequence ID" value="CAL4146870.1"/>
    <property type="molecule type" value="Genomic_DNA"/>
</dbReference>
<dbReference type="Gene3D" id="3.30.160.60">
    <property type="entry name" value="Classic Zinc Finger"/>
    <property type="match status" value="5"/>
</dbReference>
<keyword evidence="7" id="KW-0539">Nucleus</keyword>
<dbReference type="Pfam" id="PF00096">
    <property type="entry name" value="zf-C2H2"/>
    <property type="match status" value="3"/>
</dbReference>
<dbReference type="GO" id="GO:0003677">
    <property type="term" value="F:DNA binding"/>
    <property type="evidence" value="ECO:0007669"/>
    <property type="project" value="UniProtKB-KW"/>
</dbReference>
<feature type="domain" description="C2H2-type" evidence="9">
    <location>
        <begin position="601"/>
        <end position="628"/>
    </location>
</feature>
<evidence type="ECO:0000256" key="5">
    <source>
        <dbReference type="ARBA" id="ARBA00022833"/>
    </source>
</evidence>
<evidence type="ECO:0000259" key="9">
    <source>
        <dbReference type="PROSITE" id="PS50157"/>
    </source>
</evidence>
<dbReference type="SMART" id="SM00355">
    <property type="entry name" value="ZnF_C2H2"/>
    <property type="match status" value="8"/>
</dbReference>
<dbReference type="FunFam" id="3.30.160.60:FF:000045">
    <property type="entry name" value="ZFP69 zinc finger protein B"/>
    <property type="match status" value="1"/>
</dbReference>
<name>A0AAV2RXT2_MEGNR</name>
<feature type="domain" description="C2H2-type" evidence="9">
    <location>
        <begin position="786"/>
        <end position="813"/>
    </location>
</feature>
<comment type="caution">
    <text evidence="10">The sequence shown here is derived from an EMBL/GenBank/DDBJ whole genome shotgun (WGS) entry which is preliminary data.</text>
</comment>
<sequence length="1059" mass="122334">MELCKINKRKKQRNWYGNECSEMHWTEFELSYDKKEPVMEECLVDDNYCLSDILNEEVYLTDLEEIIKTDELSQENLNDSFDNDSVDNEHSGENSYFDKLEVENISETTQNFSTLEKIIYTDIDCGKNILIKRDNKSGKDFQYSHLTATNSTDINTKQIIQKKTSSQKAVLSEIPQHEIKSDESVCLLYETKGKNYVNCHIEKENKDINILSDQTKINKFPLDIKHKTKFTSVSEVIISETINNENFKCYSYKTDKNEATKLLGKPKKVENVPICSQNAPSYTITKEVDNATNNLYFNDVKDSKNIQQYEKSSTLSQHITPSDAKCRNITGINFNIDKPTKNTNVFKDKFTNREKKCDVLKTSDSAKKVLSEEELLSHLSTMLPVSTYLNDKGVICKQKIQQRNSSTSSSMYGGDHPPTIKNYNYMFLFTDDGEDTVVDATHQNSSHVCLSTKQCHCKCSSVKQGPELETPTDESIQIIQCDENPSDIVELNVDYEDFSKDNNFNDIIDGELNLTVGEEHLNDCDINPLEKVNVKLECKEINEPDVGLSNILTDLTNYITINQITNKNNFGTYCNLCKSYFANQALLRRHISNCHCNVRKYSCKYCNKKFKRKEHMQRHERIHTGLRPFKCSLCKSSFKQKSHLAGHFTSFHAVNVKGEAHLKCENEKKNYCNVDPLEKVEVKLKCKDFSEQIDAITMNTNDVVLSNILTKITNDITISQKTKENKNYIQFGSTINTKNKVYLSDQLPSKAVASNYCYHCKSLFASKDILISHVQDVHNNIGIHSYSCKYCNKKFKSKEYLKSHKQIHTGVRPFKCDICKSSFNHNILLKQHFARHHVNVNGKHNLTLEKVERNNFINPLDKVKVKLEFKNIYEQSDTITMNNKDVGLSNILTNISNDITSNRCYLCKSVFANQDILRHHISDCHCDNRKLSCKYCNKKFNNKEHLQYHEQTHEGVRLLKNYTCKSSQTFLCNESTTQVVEEDLNWEELSRNNNFLIADNEEPNLTFEEDQTNYCDTNSLEKIEVKREIEEINEMTDTMTMNENDVKLSNILFDITNKI</sequence>
<feature type="domain" description="C2H2-type" evidence="9">
    <location>
        <begin position="629"/>
        <end position="653"/>
    </location>
</feature>
<feature type="domain" description="C2H2-type" evidence="9">
    <location>
        <begin position="814"/>
        <end position="836"/>
    </location>
</feature>
<keyword evidence="11" id="KW-1185">Reference proteome</keyword>
<dbReference type="InterPro" id="IPR036236">
    <property type="entry name" value="Znf_C2H2_sf"/>
</dbReference>
<evidence type="ECO:0000313" key="11">
    <source>
        <dbReference type="Proteomes" id="UP001497623"/>
    </source>
</evidence>
<accession>A0AAV2RXT2</accession>
<dbReference type="GO" id="GO:0005634">
    <property type="term" value="C:nucleus"/>
    <property type="evidence" value="ECO:0007669"/>
    <property type="project" value="UniProtKB-SubCell"/>
</dbReference>
<evidence type="ECO:0000313" key="10">
    <source>
        <dbReference type="EMBL" id="CAL4146870.1"/>
    </source>
</evidence>
<reference evidence="10 11" key="1">
    <citation type="submission" date="2024-05" db="EMBL/GenBank/DDBJ databases">
        <authorList>
            <person name="Wallberg A."/>
        </authorList>
    </citation>
    <scope>NUCLEOTIDE SEQUENCE [LARGE SCALE GENOMIC DNA]</scope>
</reference>
<dbReference type="InterPro" id="IPR013087">
    <property type="entry name" value="Znf_C2H2_type"/>
</dbReference>
<dbReference type="SUPFAM" id="SSF57667">
    <property type="entry name" value="beta-beta-alpha zinc fingers"/>
    <property type="match status" value="3"/>
</dbReference>
<dbReference type="FunFam" id="3.30.160.60:FF:000446">
    <property type="entry name" value="Zinc finger protein"/>
    <property type="match status" value="1"/>
</dbReference>
<feature type="domain" description="C2H2-type" evidence="9">
    <location>
        <begin position="931"/>
        <end position="958"/>
    </location>
</feature>
<dbReference type="PROSITE" id="PS00028">
    <property type="entry name" value="ZINC_FINGER_C2H2_1"/>
    <property type="match status" value="4"/>
</dbReference>
<evidence type="ECO:0000256" key="7">
    <source>
        <dbReference type="ARBA" id="ARBA00023242"/>
    </source>
</evidence>
<evidence type="ECO:0000256" key="3">
    <source>
        <dbReference type="ARBA" id="ARBA00022737"/>
    </source>
</evidence>
<evidence type="ECO:0000256" key="1">
    <source>
        <dbReference type="ARBA" id="ARBA00004123"/>
    </source>
</evidence>
<keyword evidence="3" id="KW-0677">Repeat</keyword>
<dbReference type="PANTHER" id="PTHR24379">
    <property type="entry name" value="KRAB AND ZINC FINGER DOMAIN-CONTAINING"/>
    <property type="match status" value="1"/>
</dbReference>
<dbReference type="Proteomes" id="UP001497623">
    <property type="component" value="Unassembled WGS sequence"/>
</dbReference>
<protein>
    <recommendedName>
        <fullName evidence="9">C2H2-type domain-containing protein</fullName>
    </recommendedName>
</protein>